<protein>
    <submittedName>
        <fullName evidence="3">Tetratricopeptide repeat protein</fullName>
    </submittedName>
</protein>
<dbReference type="Gene3D" id="1.25.40.10">
    <property type="entry name" value="Tetratricopeptide repeat domain"/>
    <property type="match status" value="2"/>
</dbReference>
<dbReference type="Pfam" id="PF13424">
    <property type="entry name" value="TPR_12"/>
    <property type="match status" value="2"/>
</dbReference>
<gene>
    <name evidence="3" type="ORF">OHU17_33040</name>
</gene>
<dbReference type="SUPFAM" id="SSF48452">
    <property type="entry name" value="TPR-like"/>
    <property type="match status" value="3"/>
</dbReference>
<sequence>MTTVPGRHANRLWSELKAVHVAAGKPTLSRLVAVAGEQRPPLTVSDATVSDWLGGKSLPGKGNTRLFLVLVRFLGSEAAKKKGTTYAAPSQAQWSQLLRLAREERAFVPPAPSKPSARTGPVTLPPLTGGFTGRAGELRDILGRLDPAAHNPRPDGASDDAPATVVVSAVMGMGGVGKTALALRAAHQARQRGWFPGGVLFANLYGYSPHQERTPGEVADQFLGALGVRSADIPVTLQGKLDTWRITLDHLAAEDLPLLVVLDNVRSAGEVAALLPQPPHRGLVTSRQSLALLQAHRVDVPPLTPPEAVDLIGQVLDAGGVRDGRVAAEPGAAARLAQLCGCLPLALEIIAALLREEPGRSLESQAEELTAARTRLGLIEIEETDAESRPMAVRASFELSYRHLTEPQATAFRLLAAAPGPDISTTAAADLLGTPGSRRLLAELSRAHLLTGADERWSMHDLIRLYAAEQSDAHADADGRDAALTRLLEHYVTTAAQADTHLISRPGNRSPHFDGRRQALRWLDGERANLVAAATAAPRLDHPAVAFSLAFSLARYLEHRRRFDEWITLSTLARDIGRASGDRSGEGMALVNLGFALGYLRAFDGAVAAHTEAAGIFRQLGDRGLEALAVNRLGIALQEAGRTEEAIDAFHRAAGVLDLLRHDPHLAASIAGNLGAALRQAGRYEEAVSAHSRAAELFHRIDDQREEGSALTGLGAALQCVGRYEEAIEAHSRAARIHARLDDPAREASALANLGTAWQLSGRTEKAVAPHTRAAGVFRELGDGYREASVLTNLGDTLHQTGRTEESVAAYARAAALFREAGSGPYEARAVNSLGEALLELGTYGEAVDALTRAAELHGGLGDHELEGSALLRLGAALEALDLPDEAATGYARAATAFELAGSSGTGWALADLTAALVRADRAEEALPAAESAVEHNRRAAAEDPAGHSGVLARSLLLLAMLRVELRQDLPGGLTAAQEAAELFTPLAVARPEVHAASLRLALEQWAGVLDLLNRTREAEEVRRRLAEAGLDQA</sequence>
<dbReference type="EMBL" id="CP108057">
    <property type="protein sequence ID" value="WUO50279.1"/>
    <property type="molecule type" value="Genomic_DNA"/>
</dbReference>
<dbReference type="SMART" id="SM00028">
    <property type="entry name" value="TPR"/>
    <property type="match status" value="9"/>
</dbReference>
<dbReference type="RefSeq" id="WP_328777147.1">
    <property type="nucleotide sequence ID" value="NZ_CP108057.1"/>
</dbReference>
<dbReference type="InterPro" id="IPR011990">
    <property type="entry name" value="TPR-like_helical_dom_sf"/>
</dbReference>
<dbReference type="InterPro" id="IPR019734">
    <property type="entry name" value="TPR_rpt"/>
</dbReference>
<evidence type="ECO:0000313" key="4">
    <source>
        <dbReference type="Proteomes" id="UP001432075"/>
    </source>
</evidence>
<name>A0ABZ1RWN7_9ACTN</name>
<dbReference type="Proteomes" id="UP001432075">
    <property type="component" value="Chromosome"/>
</dbReference>
<dbReference type="SUPFAM" id="SSF52540">
    <property type="entry name" value="P-loop containing nucleoside triphosphate hydrolases"/>
    <property type="match status" value="1"/>
</dbReference>
<evidence type="ECO:0000256" key="2">
    <source>
        <dbReference type="SAM" id="MobiDB-lite"/>
    </source>
</evidence>
<dbReference type="PANTHER" id="PTHR47691:SF3">
    <property type="entry name" value="HTH-TYPE TRANSCRIPTIONAL REGULATOR RV0890C-RELATED"/>
    <property type="match status" value="1"/>
</dbReference>
<feature type="region of interest" description="Disordered" evidence="2">
    <location>
        <begin position="109"/>
        <end position="129"/>
    </location>
</feature>
<feature type="repeat" description="TPR" evidence="1">
    <location>
        <begin position="828"/>
        <end position="861"/>
    </location>
</feature>
<evidence type="ECO:0000256" key="1">
    <source>
        <dbReference type="PROSITE-ProRule" id="PRU00339"/>
    </source>
</evidence>
<accession>A0ABZ1RWN7</accession>
<dbReference type="Gene3D" id="3.40.50.300">
    <property type="entry name" value="P-loop containing nucleotide triphosphate hydrolases"/>
    <property type="match status" value="1"/>
</dbReference>
<dbReference type="PRINTS" id="PR00364">
    <property type="entry name" value="DISEASERSIST"/>
</dbReference>
<organism evidence="3 4">
    <name type="scientific">Streptomyces goshikiensis</name>
    <dbReference type="NCBI Taxonomy" id="1942"/>
    <lineage>
        <taxon>Bacteria</taxon>
        <taxon>Bacillati</taxon>
        <taxon>Actinomycetota</taxon>
        <taxon>Actinomycetes</taxon>
        <taxon>Kitasatosporales</taxon>
        <taxon>Streptomycetaceae</taxon>
        <taxon>Streptomyces</taxon>
    </lineage>
</organism>
<proteinExistence type="predicted"/>
<dbReference type="InterPro" id="IPR027417">
    <property type="entry name" value="P-loop_NTPase"/>
</dbReference>
<dbReference type="PROSITE" id="PS50005">
    <property type="entry name" value="TPR"/>
    <property type="match status" value="1"/>
</dbReference>
<dbReference type="PANTHER" id="PTHR47691">
    <property type="entry name" value="REGULATOR-RELATED"/>
    <property type="match status" value="1"/>
</dbReference>
<evidence type="ECO:0000313" key="3">
    <source>
        <dbReference type="EMBL" id="WUO50279.1"/>
    </source>
</evidence>
<keyword evidence="1" id="KW-0802">TPR repeat</keyword>
<keyword evidence="4" id="KW-1185">Reference proteome</keyword>
<reference evidence="3" key="1">
    <citation type="submission" date="2022-10" db="EMBL/GenBank/DDBJ databases">
        <title>The complete genomes of actinobacterial strains from the NBC collection.</title>
        <authorList>
            <person name="Joergensen T.S."/>
            <person name="Alvarez Arevalo M."/>
            <person name="Sterndorff E.B."/>
            <person name="Faurdal D."/>
            <person name="Vuksanovic O."/>
            <person name="Mourched A.-S."/>
            <person name="Charusanti P."/>
            <person name="Shaw S."/>
            <person name="Blin K."/>
            <person name="Weber T."/>
        </authorList>
    </citation>
    <scope>NUCLEOTIDE SEQUENCE</scope>
    <source>
        <strain evidence="3">NBC_00283</strain>
    </source>
</reference>